<gene>
    <name evidence="1" type="ORF">HLH28_03890</name>
</gene>
<reference evidence="1 2" key="1">
    <citation type="submission" date="2020-04" db="EMBL/GenBank/DDBJ databases">
        <title>Description of novel Gluconacetobacter.</title>
        <authorList>
            <person name="Sombolestani A."/>
        </authorList>
    </citation>
    <scope>NUCLEOTIDE SEQUENCE [LARGE SCALE GENOMIC DNA]</scope>
    <source>
        <strain evidence="1 2">LMG 27802</strain>
    </source>
</reference>
<keyword evidence="2" id="KW-1185">Reference proteome</keyword>
<dbReference type="Proteomes" id="UP000578030">
    <property type="component" value="Unassembled WGS sequence"/>
</dbReference>
<protein>
    <submittedName>
        <fullName evidence="1">Uncharacterized protein</fullName>
    </submittedName>
</protein>
<proteinExistence type="predicted"/>
<organism evidence="1 2">
    <name type="scientific">Gluconacetobacter tumulisoli</name>
    <dbReference type="NCBI Taxonomy" id="1286189"/>
    <lineage>
        <taxon>Bacteria</taxon>
        <taxon>Pseudomonadati</taxon>
        <taxon>Pseudomonadota</taxon>
        <taxon>Alphaproteobacteria</taxon>
        <taxon>Acetobacterales</taxon>
        <taxon>Acetobacteraceae</taxon>
        <taxon>Gluconacetobacter</taxon>
    </lineage>
</organism>
<accession>A0A7W4K5F9</accession>
<dbReference type="EMBL" id="JABEQM010000002">
    <property type="protein sequence ID" value="MBB2200727.1"/>
    <property type="molecule type" value="Genomic_DNA"/>
</dbReference>
<comment type="caution">
    <text evidence="1">The sequence shown here is derived from an EMBL/GenBank/DDBJ whole genome shotgun (WGS) entry which is preliminary data.</text>
</comment>
<dbReference type="RefSeq" id="WP_182954684.1">
    <property type="nucleotide sequence ID" value="NZ_JABEQM010000002.1"/>
</dbReference>
<evidence type="ECO:0000313" key="2">
    <source>
        <dbReference type="Proteomes" id="UP000578030"/>
    </source>
</evidence>
<evidence type="ECO:0000313" key="1">
    <source>
        <dbReference type="EMBL" id="MBB2200727.1"/>
    </source>
</evidence>
<dbReference type="AlphaFoldDB" id="A0A7W4K5F9"/>
<sequence>MPYDPYDHDPHDIRHGHDDEVLAAARLVALRALIDQAMSAARRIRGAEDVRDALDGALVNLDDLRVREDAACDARRRAAHPHDERTTRACTLADLRRDERDLPP</sequence>
<name>A0A7W4K5F9_9PROT</name>